<keyword evidence="2" id="KW-1185">Reference proteome</keyword>
<protein>
    <submittedName>
        <fullName evidence="1">Uncharacterized protein</fullName>
    </submittedName>
</protein>
<dbReference type="EMBL" id="JAWDJW010009983">
    <property type="protein sequence ID" value="KAK3052443.1"/>
    <property type="molecule type" value="Genomic_DNA"/>
</dbReference>
<gene>
    <name evidence="1" type="ORF">LTS18_012275</name>
</gene>
<evidence type="ECO:0000313" key="1">
    <source>
        <dbReference type="EMBL" id="KAK3052443.1"/>
    </source>
</evidence>
<proteinExistence type="predicted"/>
<accession>A0ACC3CXJ7</accession>
<organism evidence="1 2">
    <name type="scientific">Coniosporium uncinatum</name>
    <dbReference type="NCBI Taxonomy" id="93489"/>
    <lineage>
        <taxon>Eukaryota</taxon>
        <taxon>Fungi</taxon>
        <taxon>Dikarya</taxon>
        <taxon>Ascomycota</taxon>
        <taxon>Pezizomycotina</taxon>
        <taxon>Dothideomycetes</taxon>
        <taxon>Dothideomycetes incertae sedis</taxon>
        <taxon>Coniosporium</taxon>
    </lineage>
</organism>
<dbReference type="Proteomes" id="UP001186974">
    <property type="component" value="Unassembled WGS sequence"/>
</dbReference>
<sequence length="262" mass="29654">MHLVEEVRSAPSPEFDENLMVQLNDLTQKDQKLKSRICLLKLLSRLLAACLSLATLIPLSFTLYKYLSTRNLVRDVTIVVGETPLDQQPELLTTMRTSWPTDPLLWPTYTYFGVAAFSTLANVLVFIYYGWNVGFANTVRTVNSVFSHAVYILNILLWSAGVVLYRLQREAVISGMNANGGNDAAARDLWSYTCSADVQTLQRANAFPEIDYANYCRSQGYGWFTGLAQAGSSLMLFVVYLWCLSRVRGRRVLMDRLVEMFD</sequence>
<comment type="caution">
    <text evidence="1">The sequence shown here is derived from an EMBL/GenBank/DDBJ whole genome shotgun (WGS) entry which is preliminary data.</text>
</comment>
<evidence type="ECO:0000313" key="2">
    <source>
        <dbReference type="Proteomes" id="UP001186974"/>
    </source>
</evidence>
<reference evidence="1" key="1">
    <citation type="submission" date="2024-09" db="EMBL/GenBank/DDBJ databases">
        <title>Black Yeasts Isolated from many extreme environments.</title>
        <authorList>
            <person name="Coleine C."/>
            <person name="Stajich J.E."/>
            <person name="Selbmann L."/>
        </authorList>
    </citation>
    <scope>NUCLEOTIDE SEQUENCE</scope>
    <source>
        <strain evidence="1">CCFEE 5737</strain>
    </source>
</reference>
<name>A0ACC3CXJ7_9PEZI</name>